<dbReference type="Gene3D" id="3.30.559.10">
    <property type="entry name" value="Chloramphenicol acetyltransferase-like domain"/>
    <property type="match status" value="1"/>
</dbReference>
<dbReference type="OrthoDB" id="1862401at2759"/>
<evidence type="ECO:0000313" key="3">
    <source>
        <dbReference type="EMBL" id="GFZ16146.1"/>
    </source>
</evidence>
<dbReference type="GO" id="GO:0016740">
    <property type="term" value="F:transferase activity"/>
    <property type="evidence" value="ECO:0007669"/>
    <property type="project" value="UniProtKB-KW"/>
</dbReference>
<keyword evidence="1 3" id="KW-0808">Transferase</keyword>
<dbReference type="Proteomes" id="UP000585474">
    <property type="component" value="Unassembled WGS sequence"/>
</dbReference>
<reference evidence="3 4" key="1">
    <citation type="submission" date="2019-07" db="EMBL/GenBank/DDBJ databases">
        <title>De Novo Assembly of kiwifruit Actinidia rufa.</title>
        <authorList>
            <person name="Sugita-Konishi S."/>
            <person name="Sato K."/>
            <person name="Mori E."/>
            <person name="Abe Y."/>
            <person name="Kisaki G."/>
            <person name="Hamano K."/>
            <person name="Suezawa K."/>
            <person name="Otani M."/>
            <person name="Fukuda T."/>
            <person name="Manabe T."/>
            <person name="Gomi K."/>
            <person name="Tabuchi M."/>
            <person name="Akimitsu K."/>
            <person name="Kataoka I."/>
        </authorList>
    </citation>
    <scope>NUCLEOTIDE SEQUENCE [LARGE SCALE GENOMIC DNA]</scope>
    <source>
        <strain evidence="4">cv. Fuchu</strain>
    </source>
</reference>
<gene>
    <name evidence="3" type="ORF">Acr_25g0005550</name>
</gene>
<feature type="compositionally biased region" description="Basic and acidic residues" evidence="2">
    <location>
        <begin position="23"/>
        <end position="41"/>
    </location>
</feature>
<evidence type="ECO:0000256" key="2">
    <source>
        <dbReference type="SAM" id="MobiDB-lite"/>
    </source>
</evidence>
<dbReference type="EMBL" id="BJWL01000025">
    <property type="protein sequence ID" value="GFZ16146.1"/>
    <property type="molecule type" value="Genomic_DNA"/>
</dbReference>
<organism evidence="3 4">
    <name type="scientific">Actinidia rufa</name>
    <dbReference type="NCBI Taxonomy" id="165716"/>
    <lineage>
        <taxon>Eukaryota</taxon>
        <taxon>Viridiplantae</taxon>
        <taxon>Streptophyta</taxon>
        <taxon>Embryophyta</taxon>
        <taxon>Tracheophyta</taxon>
        <taxon>Spermatophyta</taxon>
        <taxon>Magnoliopsida</taxon>
        <taxon>eudicotyledons</taxon>
        <taxon>Gunneridae</taxon>
        <taxon>Pentapetalae</taxon>
        <taxon>asterids</taxon>
        <taxon>Ericales</taxon>
        <taxon>Actinidiaceae</taxon>
        <taxon>Actinidia</taxon>
    </lineage>
</organism>
<dbReference type="InterPro" id="IPR051283">
    <property type="entry name" value="Sec_Metabolite_Acyltrans"/>
</dbReference>
<evidence type="ECO:0000313" key="4">
    <source>
        <dbReference type="Proteomes" id="UP000585474"/>
    </source>
</evidence>
<proteinExistence type="predicted"/>
<keyword evidence="4" id="KW-1185">Reference proteome</keyword>
<comment type="caution">
    <text evidence="3">The sequence shown here is derived from an EMBL/GenBank/DDBJ whole genome shotgun (WGS) entry which is preliminary data.</text>
</comment>
<evidence type="ECO:0000256" key="1">
    <source>
        <dbReference type="ARBA" id="ARBA00022679"/>
    </source>
</evidence>
<dbReference type="Pfam" id="PF02458">
    <property type="entry name" value="Transferase"/>
    <property type="match status" value="2"/>
</dbReference>
<sequence length="451" mass="49705">MWDTEVGEYQKLKEETYLTPEKTLAREPEHGDWGPERRSGAGSHLVEELMKEAQRISEQLPDYEWEWMIYQQYKPIDEQKYEFHFSNSASPRSASTSAPTASTPTTTPTGSGKLLLELRMENPTTINEGLGWAAWLLAGLHTTQGKAGLGGMGQGLGYTGRGWAGLHRQGLGWAARERARAVGGGAAGWTAEEQGLLLVLEGGRLIVVAPLTCPDPKGTFFLKPTPSQQKELLANTLVDHLKILFSRVLEFFPPLTGRLGITHNDDNTSSFFIYCNNVGAHFIHAAVENITVSDILESVYVPRIVHSFFPVNGVCNYQGISEPLLAVQVTELVDGFFIGCSMNHAVADGSSFWDFFNSWSEISRGLALKAKANAEMNTTCISSLQALLAHLWRTVVRCQHIEANQEVKYVVAVSARLRLQPPLPEGYFGNTISNEIVTITAGELVGQRVRD</sequence>
<name>A0A7J0GZB9_9ERIC</name>
<feature type="region of interest" description="Disordered" evidence="2">
    <location>
        <begin position="87"/>
        <end position="113"/>
    </location>
</feature>
<dbReference type="AlphaFoldDB" id="A0A7J0GZB9"/>
<accession>A0A7J0GZB9</accession>
<dbReference type="PANTHER" id="PTHR31896:SF43">
    <property type="entry name" value="PROTEIN ENHANCED PSEUDOMONAS SUSCEPTIBILITY 1"/>
    <property type="match status" value="1"/>
</dbReference>
<protein>
    <submittedName>
        <fullName evidence="3">HXXXD-type acyl-transferase family protein</fullName>
    </submittedName>
</protein>
<dbReference type="PANTHER" id="PTHR31896">
    <property type="entry name" value="FAMILY REGULATORY PROTEIN, PUTATIVE (AFU_ORTHOLOGUE AFUA_3G14730)-RELATED"/>
    <property type="match status" value="1"/>
</dbReference>
<feature type="region of interest" description="Disordered" evidence="2">
    <location>
        <begin position="20"/>
        <end position="41"/>
    </location>
</feature>
<feature type="compositionally biased region" description="Low complexity" evidence="2">
    <location>
        <begin position="87"/>
        <end position="109"/>
    </location>
</feature>
<dbReference type="InterPro" id="IPR023213">
    <property type="entry name" value="CAT-like_dom_sf"/>
</dbReference>